<dbReference type="CDD" id="cd00454">
    <property type="entry name" value="TrHb1_N"/>
    <property type="match status" value="1"/>
</dbReference>
<dbReference type="AlphaFoldDB" id="H8GM14"/>
<evidence type="ECO:0000313" key="10">
    <source>
        <dbReference type="EMBL" id="EIC28210.1"/>
    </source>
</evidence>
<evidence type="ECO:0000256" key="9">
    <source>
        <dbReference type="PIRSR" id="PIRSR601486-1"/>
    </source>
</evidence>
<keyword evidence="5 7" id="KW-0479">Metal-binding</keyword>
<keyword evidence="6 7" id="KW-0408">Iron</keyword>
<dbReference type="Pfam" id="PF01152">
    <property type="entry name" value="Bac_globin"/>
    <property type="match status" value="1"/>
</dbReference>
<dbReference type="Proteomes" id="UP000005090">
    <property type="component" value="Chromosome"/>
</dbReference>
<dbReference type="PROSITE" id="PS01213">
    <property type="entry name" value="GLOBIN_FAM_2"/>
    <property type="match status" value="1"/>
</dbReference>
<name>H8GM14_METAL</name>
<evidence type="ECO:0000256" key="4">
    <source>
        <dbReference type="ARBA" id="ARBA00022621"/>
    </source>
</evidence>
<dbReference type="InterPro" id="IPR019795">
    <property type="entry name" value="Globin_bac-like_CS"/>
</dbReference>
<dbReference type="HOGENOM" id="CLU_103526_2_1_6"/>
<evidence type="ECO:0000256" key="8">
    <source>
        <dbReference type="PIRSR" id="PIRSR002030-1"/>
    </source>
</evidence>
<feature type="binding site" description="proximal binding residue" evidence="8">
    <location>
        <position position="84"/>
    </location>
    <ligand>
        <name>heme</name>
        <dbReference type="ChEBI" id="CHEBI:30413"/>
    </ligand>
    <ligandPart>
        <name>Fe</name>
        <dbReference type="ChEBI" id="CHEBI:18248"/>
    </ligandPart>
</feature>
<dbReference type="InterPro" id="IPR001486">
    <property type="entry name" value="Hemoglobin_trunc"/>
</dbReference>
<gene>
    <name evidence="10" type="ORF">Metal_0353</name>
</gene>
<protein>
    <recommendedName>
        <fullName evidence="7">Group 1 truncated hemoglobin</fullName>
    </recommendedName>
</protein>
<dbReference type="STRING" id="686340.Metal_0353"/>
<reference evidence="10 11" key="1">
    <citation type="journal article" date="2013" name="Genome Announc.">
        <title>Genome Sequence of the Obligate Gammaproteobacterial Methanotroph Methylomicrobium album Strain BG8.</title>
        <authorList>
            <person name="Kits K.D."/>
            <person name="Kalyuzhnaya M.G."/>
            <person name="Klotz M.G."/>
            <person name="Jetten M.S."/>
            <person name="Op den Camp H.J."/>
            <person name="Vuilleumier S."/>
            <person name="Bringel F."/>
            <person name="Dispirito A.A."/>
            <person name="Murrell J.C."/>
            <person name="Bruce D."/>
            <person name="Cheng J.F."/>
            <person name="Copeland A."/>
            <person name="Goodwin L."/>
            <person name="Hauser L."/>
            <person name="Lajus A."/>
            <person name="Land M.L."/>
            <person name="Lapidus A."/>
            <person name="Lucas S."/>
            <person name="Medigue C."/>
            <person name="Pitluck S."/>
            <person name="Woyke T."/>
            <person name="Zeytun A."/>
            <person name="Stein L.Y."/>
        </authorList>
    </citation>
    <scope>NUCLEOTIDE SEQUENCE [LARGE SCALE GENOMIC DNA]</scope>
    <source>
        <strain evidence="10 11">BG8</strain>
    </source>
</reference>
<dbReference type="GO" id="GO:0046872">
    <property type="term" value="F:metal ion binding"/>
    <property type="evidence" value="ECO:0007669"/>
    <property type="project" value="UniProtKB-UniRule"/>
</dbReference>
<dbReference type="InterPro" id="IPR016339">
    <property type="entry name" value="Hemoglobin_trunc_I"/>
</dbReference>
<comment type="similarity">
    <text evidence="1 7">Belongs to the truncated hemoglobin family. Group I subfamily.</text>
</comment>
<keyword evidence="4 7" id="KW-0561">Oxygen transport</keyword>
<dbReference type="Gene3D" id="1.10.490.10">
    <property type="entry name" value="Globins"/>
    <property type="match status" value="1"/>
</dbReference>
<dbReference type="EMBL" id="CM001475">
    <property type="protein sequence ID" value="EIC28210.1"/>
    <property type="molecule type" value="Genomic_DNA"/>
</dbReference>
<evidence type="ECO:0000313" key="11">
    <source>
        <dbReference type="Proteomes" id="UP000005090"/>
    </source>
</evidence>
<evidence type="ECO:0000256" key="5">
    <source>
        <dbReference type="ARBA" id="ARBA00022723"/>
    </source>
</evidence>
<proteinExistence type="inferred from homology"/>
<evidence type="ECO:0000256" key="6">
    <source>
        <dbReference type="ARBA" id="ARBA00023004"/>
    </source>
</evidence>
<dbReference type="GO" id="GO:0005344">
    <property type="term" value="F:oxygen carrier activity"/>
    <property type="evidence" value="ECO:0007669"/>
    <property type="project" value="UniProtKB-UniRule"/>
</dbReference>
<dbReference type="SUPFAM" id="SSF46458">
    <property type="entry name" value="Globin-like"/>
    <property type="match status" value="1"/>
</dbReference>
<keyword evidence="11" id="KW-1185">Reference proteome</keyword>
<accession>H8GM14</accession>
<evidence type="ECO:0000256" key="7">
    <source>
        <dbReference type="PIRNR" id="PIRNR002030"/>
    </source>
</evidence>
<keyword evidence="3 7" id="KW-0349">Heme</keyword>
<evidence type="ECO:0000256" key="3">
    <source>
        <dbReference type="ARBA" id="ARBA00022617"/>
    </source>
</evidence>
<dbReference type="InterPro" id="IPR012292">
    <property type="entry name" value="Globin/Proto"/>
</dbReference>
<dbReference type="PIRSF" id="PIRSF002030">
    <property type="entry name" value="Globin_Protozoa/Cyanobacteria"/>
    <property type="match status" value="1"/>
</dbReference>
<sequence>MKNLMSRNYEKITMSDSLYERIGGEAAVNAAVELFYRKVLNDYRINRFFDKTDMDSQLAKQKAFFTYAFGGPNHYTGKDMRSAHARLVKMGMDGSHFDVVMEHLGATLHELNVPGELIAEAAGIALGARSDVLGL</sequence>
<evidence type="ECO:0000256" key="2">
    <source>
        <dbReference type="ARBA" id="ARBA00022448"/>
    </source>
</evidence>
<keyword evidence="2 7" id="KW-0813">Transport</keyword>
<feature type="binding site" description="distal binding residue" evidence="9">
    <location>
        <position position="84"/>
    </location>
    <ligand>
        <name>heme</name>
        <dbReference type="ChEBI" id="CHEBI:30413"/>
    </ligand>
    <ligandPart>
        <name>Fe</name>
        <dbReference type="ChEBI" id="CHEBI:18248"/>
    </ligandPart>
</feature>
<organism evidence="10 11">
    <name type="scientific">Methylomicrobium album BG8</name>
    <dbReference type="NCBI Taxonomy" id="686340"/>
    <lineage>
        <taxon>Bacteria</taxon>
        <taxon>Pseudomonadati</taxon>
        <taxon>Pseudomonadota</taxon>
        <taxon>Gammaproteobacteria</taxon>
        <taxon>Methylococcales</taxon>
        <taxon>Methylococcaceae</taxon>
        <taxon>Methylomicrobium</taxon>
    </lineage>
</organism>
<evidence type="ECO:0000256" key="1">
    <source>
        <dbReference type="ARBA" id="ARBA00009660"/>
    </source>
</evidence>
<dbReference type="GO" id="GO:0020037">
    <property type="term" value="F:heme binding"/>
    <property type="evidence" value="ECO:0007669"/>
    <property type="project" value="InterPro"/>
</dbReference>
<dbReference type="InterPro" id="IPR009050">
    <property type="entry name" value="Globin-like_sf"/>
</dbReference>
<comment type="cofactor">
    <cofactor evidence="8">
        <name>heme</name>
        <dbReference type="ChEBI" id="CHEBI:30413"/>
    </cofactor>
    <text evidence="8">Binds 1 heme group per subunit.</text>
</comment>
<dbReference type="GO" id="GO:0019825">
    <property type="term" value="F:oxygen binding"/>
    <property type="evidence" value="ECO:0007669"/>
    <property type="project" value="InterPro"/>
</dbReference>
<dbReference type="eggNOG" id="COG2346">
    <property type="taxonomic scope" value="Bacteria"/>
</dbReference>